<protein>
    <recommendedName>
        <fullName evidence="5">MFS transporter</fullName>
    </recommendedName>
</protein>
<proteinExistence type="inferred from homology"/>
<dbReference type="PIRSF" id="PIRSF017082">
    <property type="entry name" value="YflP"/>
    <property type="match status" value="1"/>
</dbReference>
<dbReference type="EMBL" id="BKAJ01000016">
    <property type="protein sequence ID" value="GEP53712.1"/>
    <property type="molecule type" value="Genomic_DNA"/>
</dbReference>
<dbReference type="RefSeq" id="WP_147146614.1">
    <property type="nucleotide sequence ID" value="NZ_BKAJ01000016.1"/>
</dbReference>
<reference evidence="3 4" key="1">
    <citation type="submission" date="2019-07" db="EMBL/GenBank/DDBJ databases">
        <title>Whole genome shotgun sequence of Reyranella soli NBRC 108950.</title>
        <authorList>
            <person name="Hosoyama A."/>
            <person name="Uohara A."/>
            <person name="Ohji S."/>
            <person name="Ichikawa N."/>
        </authorList>
    </citation>
    <scope>NUCLEOTIDE SEQUENCE [LARGE SCALE GENOMIC DNA]</scope>
    <source>
        <strain evidence="3 4">NBRC 108950</strain>
    </source>
</reference>
<dbReference type="AlphaFoldDB" id="A0A512N405"/>
<evidence type="ECO:0000313" key="3">
    <source>
        <dbReference type="EMBL" id="GEP53712.1"/>
    </source>
</evidence>
<evidence type="ECO:0000256" key="2">
    <source>
        <dbReference type="SAM" id="SignalP"/>
    </source>
</evidence>
<feature type="chain" id="PRO_5021902460" description="MFS transporter" evidence="2">
    <location>
        <begin position="32"/>
        <end position="329"/>
    </location>
</feature>
<gene>
    <name evidence="3" type="ORF">RSO01_08780</name>
</gene>
<dbReference type="Pfam" id="PF03401">
    <property type="entry name" value="TctC"/>
    <property type="match status" value="1"/>
</dbReference>
<organism evidence="3 4">
    <name type="scientific">Reyranella soli</name>
    <dbReference type="NCBI Taxonomy" id="1230389"/>
    <lineage>
        <taxon>Bacteria</taxon>
        <taxon>Pseudomonadati</taxon>
        <taxon>Pseudomonadota</taxon>
        <taxon>Alphaproteobacteria</taxon>
        <taxon>Hyphomicrobiales</taxon>
        <taxon>Reyranellaceae</taxon>
        <taxon>Reyranella</taxon>
    </lineage>
</organism>
<evidence type="ECO:0008006" key="5">
    <source>
        <dbReference type="Google" id="ProtNLM"/>
    </source>
</evidence>
<dbReference type="Proteomes" id="UP000321058">
    <property type="component" value="Unassembled WGS sequence"/>
</dbReference>
<comment type="similarity">
    <text evidence="1">Belongs to the UPF0065 (bug) family.</text>
</comment>
<dbReference type="InterPro" id="IPR006311">
    <property type="entry name" value="TAT_signal"/>
</dbReference>
<dbReference type="InterPro" id="IPR042100">
    <property type="entry name" value="Bug_dom1"/>
</dbReference>
<name>A0A512N405_9HYPH</name>
<dbReference type="InterPro" id="IPR005064">
    <property type="entry name" value="BUG"/>
</dbReference>
<dbReference type="Gene3D" id="3.40.190.150">
    <property type="entry name" value="Bordetella uptake gene, domain 1"/>
    <property type="match status" value="1"/>
</dbReference>
<comment type="caution">
    <text evidence="3">The sequence shown here is derived from an EMBL/GenBank/DDBJ whole genome shotgun (WGS) entry which is preliminary data.</text>
</comment>
<dbReference type="PANTHER" id="PTHR42928:SF5">
    <property type="entry name" value="BLR1237 PROTEIN"/>
    <property type="match status" value="1"/>
</dbReference>
<dbReference type="OrthoDB" id="7254629at2"/>
<keyword evidence="4" id="KW-1185">Reference proteome</keyword>
<accession>A0A512N405</accession>
<keyword evidence="2" id="KW-0732">Signal</keyword>
<dbReference type="PROSITE" id="PS51318">
    <property type="entry name" value="TAT"/>
    <property type="match status" value="1"/>
</dbReference>
<evidence type="ECO:0000256" key="1">
    <source>
        <dbReference type="ARBA" id="ARBA00006987"/>
    </source>
</evidence>
<sequence length="329" mass="33759">MIGRTRRTILKTAAATVVAPLALPAVGRAQAAWPAKPIRCIVPLPPGGGTDTIGRRAMQRLSEALGVPVIVEIRPGAGGTIGSDVVAKAEPDGYTIGIATASSHSAAPVFRKDLPYDPIRSFTAITMLGTTPYILIGGPAAGATDLASFIAAAKAKAGKMNCASVGVSTLGYLLTKQFELLAGIEMVDVPYKGSALAYPELMNGTVAVMLDNPSGSAGLVREGRLTGFAVTRPSPVLPKVPTFDSLGVKGFDAVFWYGVVGPAGLPGEIAARIHKALAPAFSTDDGLASLRAMDVEPVMSTPAAFAAAMAKQTEELRALAGRLGIKPTE</sequence>
<dbReference type="PANTHER" id="PTHR42928">
    <property type="entry name" value="TRICARBOXYLATE-BINDING PROTEIN"/>
    <property type="match status" value="1"/>
</dbReference>
<evidence type="ECO:0000313" key="4">
    <source>
        <dbReference type="Proteomes" id="UP000321058"/>
    </source>
</evidence>
<dbReference type="Gene3D" id="3.40.190.10">
    <property type="entry name" value="Periplasmic binding protein-like II"/>
    <property type="match status" value="1"/>
</dbReference>
<feature type="signal peptide" evidence="2">
    <location>
        <begin position="1"/>
        <end position="31"/>
    </location>
</feature>